<dbReference type="EMBL" id="BTSY01000002">
    <property type="protein sequence ID" value="GMT13484.1"/>
    <property type="molecule type" value="Genomic_DNA"/>
</dbReference>
<gene>
    <name evidence="2" type="ORF">PFISCL1PPCAC_4782</name>
</gene>
<accession>A0AAV5V4K5</accession>
<evidence type="ECO:0000313" key="2">
    <source>
        <dbReference type="EMBL" id="GMT13484.1"/>
    </source>
</evidence>
<reference evidence="2" key="1">
    <citation type="submission" date="2023-10" db="EMBL/GenBank/DDBJ databases">
        <title>Genome assembly of Pristionchus species.</title>
        <authorList>
            <person name="Yoshida K."/>
            <person name="Sommer R.J."/>
        </authorList>
    </citation>
    <scope>NUCLEOTIDE SEQUENCE</scope>
    <source>
        <strain evidence="2">RS5133</strain>
    </source>
</reference>
<evidence type="ECO:0000313" key="3">
    <source>
        <dbReference type="Proteomes" id="UP001432322"/>
    </source>
</evidence>
<feature type="region of interest" description="Disordered" evidence="1">
    <location>
        <begin position="23"/>
        <end position="86"/>
    </location>
</feature>
<organism evidence="2 3">
    <name type="scientific">Pristionchus fissidentatus</name>
    <dbReference type="NCBI Taxonomy" id="1538716"/>
    <lineage>
        <taxon>Eukaryota</taxon>
        <taxon>Metazoa</taxon>
        <taxon>Ecdysozoa</taxon>
        <taxon>Nematoda</taxon>
        <taxon>Chromadorea</taxon>
        <taxon>Rhabditida</taxon>
        <taxon>Rhabditina</taxon>
        <taxon>Diplogasteromorpha</taxon>
        <taxon>Diplogasteroidea</taxon>
        <taxon>Neodiplogasteridae</taxon>
        <taxon>Pristionchus</taxon>
    </lineage>
</organism>
<evidence type="ECO:0000256" key="1">
    <source>
        <dbReference type="SAM" id="MobiDB-lite"/>
    </source>
</evidence>
<comment type="caution">
    <text evidence="2">The sequence shown here is derived from an EMBL/GenBank/DDBJ whole genome shotgun (WGS) entry which is preliminary data.</text>
</comment>
<keyword evidence="3" id="KW-1185">Reference proteome</keyword>
<name>A0AAV5V4K5_9BILA</name>
<feature type="non-terminal residue" evidence="2">
    <location>
        <position position="86"/>
    </location>
</feature>
<proteinExistence type="predicted"/>
<feature type="compositionally biased region" description="Basic and acidic residues" evidence="1">
    <location>
        <begin position="33"/>
        <end position="43"/>
    </location>
</feature>
<protein>
    <submittedName>
        <fullName evidence="2">Uncharacterized protein</fullName>
    </submittedName>
</protein>
<dbReference type="Proteomes" id="UP001432322">
    <property type="component" value="Unassembled WGS sequence"/>
</dbReference>
<dbReference type="AlphaFoldDB" id="A0AAV5V4K5"/>
<sequence length="86" mass="9847">MAKLIISKFEEFKEVQVICPSAESISLPGGPIRIDEDEKREKEAEEEERERVGGPPGTVPRTRNRMRRANTKIGMSRPLSRSEPRR</sequence>